<evidence type="ECO:0000313" key="3">
    <source>
        <dbReference type="Proteomes" id="UP000603141"/>
    </source>
</evidence>
<evidence type="ECO:0000313" key="2">
    <source>
        <dbReference type="EMBL" id="MBK1883121.1"/>
    </source>
</evidence>
<keyword evidence="1" id="KW-0732">Signal</keyword>
<dbReference type="Proteomes" id="UP000603141">
    <property type="component" value="Unassembled WGS sequence"/>
</dbReference>
<protein>
    <recommendedName>
        <fullName evidence="4">DUF4878 domain-containing protein</fullName>
    </recommendedName>
</protein>
<organism evidence="2 3">
    <name type="scientific">Luteolibacter pohnpeiensis</name>
    <dbReference type="NCBI Taxonomy" id="454153"/>
    <lineage>
        <taxon>Bacteria</taxon>
        <taxon>Pseudomonadati</taxon>
        <taxon>Verrucomicrobiota</taxon>
        <taxon>Verrucomicrobiia</taxon>
        <taxon>Verrucomicrobiales</taxon>
        <taxon>Verrucomicrobiaceae</taxon>
        <taxon>Luteolibacter</taxon>
    </lineage>
</organism>
<feature type="chain" id="PRO_5036791726" description="DUF4878 domain-containing protein" evidence="1">
    <location>
        <begin position="18"/>
        <end position="158"/>
    </location>
</feature>
<sequence>MKLLILFAILFAQAALAGAPMEALTAFKKAAQNKDFDATWKHAAKFEGLPDDATDYFKGKVQRFIDLTSNNWDFEILEEKVEGDSAVVVINESKKAGRKAFDLDPVYLIKQGSEWKVFPDVSDWNIAEQVAADKVDSFKKLEAWFKARKAELKKDNGK</sequence>
<dbReference type="Gene3D" id="3.10.450.50">
    <property type="match status" value="1"/>
</dbReference>
<dbReference type="RefSeq" id="WP_200270930.1">
    <property type="nucleotide sequence ID" value="NZ_JAENIJ010000017.1"/>
</dbReference>
<evidence type="ECO:0000256" key="1">
    <source>
        <dbReference type="SAM" id="SignalP"/>
    </source>
</evidence>
<proteinExistence type="predicted"/>
<name>A0A934S5S8_9BACT</name>
<dbReference type="AlphaFoldDB" id="A0A934S5S8"/>
<reference evidence="2" key="1">
    <citation type="submission" date="2021-01" db="EMBL/GenBank/DDBJ databases">
        <title>Modified the classification status of verrucomicrobia.</title>
        <authorList>
            <person name="Feng X."/>
        </authorList>
    </citation>
    <scope>NUCLEOTIDE SEQUENCE</scope>
    <source>
        <strain evidence="2">KCTC 22041</strain>
    </source>
</reference>
<feature type="signal peptide" evidence="1">
    <location>
        <begin position="1"/>
        <end position="17"/>
    </location>
</feature>
<keyword evidence="3" id="KW-1185">Reference proteome</keyword>
<comment type="caution">
    <text evidence="2">The sequence shown here is derived from an EMBL/GenBank/DDBJ whole genome shotgun (WGS) entry which is preliminary data.</text>
</comment>
<evidence type="ECO:0008006" key="4">
    <source>
        <dbReference type="Google" id="ProtNLM"/>
    </source>
</evidence>
<accession>A0A934S5S8</accession>
<dbReference type="EMBL" id="JAENIJ010000017">
    <property type="protein sequence ID" value="MBK1883121.1"/>
    <property type="molecule type" value="Genomic_DNA"/>
</dbReference>
<gene>
    <name evidence="2" type="ORF">JIN85_11885</name>
</gene>